<dbReference type="Proteomes" id="UP000520767">
    <property type="component" value="Unassembled WGS sequence"/>
</dbReference>
<proteinExistence type="predicted"/>
<name>A0A7W7VJN3_9PSEU</name>
<organism evidence="1 2">
    <name type="scientific">Actinophytocola algeriensis</name>
    <dbReference type="NCBI Taxonomy" id="1768010"/>
    <lineage>
        <taxon>Bacteria</taxon>
        <taxon>Bacillati</taxon>
        <taxon>Actinomycetota</taxon>
        <taxon>Actinomycetes</taxon>
        <taxon>Pseudonocardiales</taxon>
        <taxon>Pseudonocardiaceae</taxon>
    </lineage>
</organism>
<protein>
    <submittedName>
        <fullName evidence="1">Uncharacterized protein</fullName>
    </submittedName>
</protein>
<keyword evidence="2" id="KW-1185">Reference proteome</keyword>
<evidence type="ECO:0000313" key="1">
    <source>
        <dbReference type="EMBL" id="MBB4912270.1"/>
    </source>
</evidence>
<dbReference type="EMBL" id="JACHJQ010000012">
    <property type="protein sequence ID" value="MBB4912270.1"/>
    <property type="molecule type" value="Genomic_DNA"/>
</dbReference>
<evidence type="ECO:0000313" key="2">
    <source>
        <dbReference type="Proteomes" id="UP000520767"/>
    </source>
</evidence>
<sequence length="141" mass="14763">MNPAQSTLSGQVDAEFLPPRYRVAKFTSGSADKSRRSHEHKFLAGAAVIAATISLATAVPAAAESEPGRVIVFSTEVTEVAVWEDPDGCVKLPIDAHVLINQTDKDVLIYGDPFCLTPGLTVAPGFGSHVAPGSGSFSVVR</sequence>
<comment type="caution">
    <text evidence="1">The sequence shown here is derived from an EMBL/GenBank/DDBJ whole genome shotgun (WGS) entry which is preliminary data.</text>
</comment>
<gene>
    <name evidence="1" type="ORF">FHR82_008541</name>
</gene>
<reference evidence="1 2" key="1">
    <citation type="submission" date="2020-08" db="EMBL/GenBank/DDBJ databases">
        <title>Genomic Encyclopedia of Type Strains, Phase III (KMG-III): the genomes of soil and plant-associated and newly described type strains.</title>
        <authorList>
            <person name="Whitman W."/>
        </authorList>
    </citation>
    <scope>NUCLEOTIDE SEQUENCE [LARGE SCALE GENOMIC DNA]</scope>
    <source>
        <strain evidence="1 2">CECT 8960</strain>
    </source>
</reference>
<accession>A0A7W7VJN3</accession>
<dbReference type="AlphaFoldDB" id="A0A7W7VJN3"/>
<dbReference type="RefSeq" id="WP_311771543.1">
    <property type="nucleotide sequence ID" value="NZ_JACHJQ010000012.1"/>
</dbReference>